<feature type="domain" description="ATP-grasp" evidence="5">
    <location>
        <begin position="9"/>
        <end position="211"/>
    </location>
</feature>
<feature type="compositionally biased region" description="Polar residues" evidence="4">
    <location>
        <begin position="350"/>
        <end position="366"/>
    </location>
</feature>
<dbReference type="PANTHER" id="PTHR11815">
    <property type="entry name" value="SUCCINYL-COA SYNTHETASE BETA CHAIN"/>
    <property type="match status" value="1"/>
</dbReference>
<dbReference type="InterPro" id="IPR013650">
    <property type="entry name" value="ATP-grasp_succ-CoA_synth-type"/>
</dbReference>
<dbReference type="Pfam" id="PF08442">
    <property type="entry name" value="ATP-grasp_2"/>
    <property type="match status" value="1"/>
</dbReference>
<dbReference type="InterPro" id="IPR013815">
    <property type="entry name" value="ATP_grasp_subdomain_1"/>
</dbReference>
<dbReference type="GO" id="GO:0004775">
    <property type="term" value="F:succinate-CoA ligase (ADP-forming) activity"/>
    <property type="evidence" value="ECO:0007669"/>
    <property type="project" value="TreeGrafter"/>
</dbReference>
<sequence length="436" mass="48297">MHLLEYQAKELFREIGIPVLPAQRIDHPTDIKGLEIPYPVVLKSQVSTYGDNPARRIRCVENTIDAIAAARAIFKLPILGKHPQVLLAESRYNAEQEFYLAVFLDYNLARPVLLGSSQGRMDTKALMSDMQKVVVEQNFSPFYGRRLAIKMGLHGNLIESVSGIINKMYQLFVQKDLDIVEINPLGVSPTGELMALDGRIAINDKALRRHQDLINLTSTMADSVLYQEMPTNSSHNFNGCDLKGRDLNGNIGIICNSMCIAATTVDLVYQAKGKPRQCHLVPTINSNQYWPINPAAIEELQEALRELTTSEGINVVLVNILSNRATSNAVAEMIANYLLSQGGETLVLNSENQEQNSTSHPLSSLHQDLLSKGKSPRSASGIERPQLVIRLVGTNFNSIQQRLAQLPVHFTDNLDEAVKQAVSIARKGSRRPNLVT</sequence>
<dbReference type="GO" id="GO:0006099">
    <property type="term" value="P:tricarboxylic acid cycle"/>
    <property type="evidence" value="ECO:0007669"/>
    <property type="project" value="InterPro"/>
</dbReference>
<dbReference type="PROSITE" id="PS50975">
    <property type="entry name" value="ATP_GRASP"/>
    <property type="match status" value="1"/>
</dbReference>
<reference evidence="7" key="1">
    <citation type="submission" date="2016-10" db="EMBL/GenBank/DDBJ databases">
        <title>Comparative genomics uncovers the prolific and rare metabolic potential of the cyanobacterial genus Moorea.</title>
        <authorList>
            <person name="Leao T."/>
            <person name="Castelao G."/>
            <person name="Korobeynikov A."/>
            <person name="Monroe E.A."/>
            <person name="Podell S."/>
            <person name="Glukhov E."/>
            <person name="Allen E."/>
            <person name="Gerwick W.H."/>
            <person name="Gerwick L."/>
        </authorList>
    </citation>
    <scope>NUCLEOTIDE SEQUENCE [LARGE SCALE GENOMIC DNA]</scope>
    <source>
        <strain evidence="7">JHB</strain>
    </source>
</reference>
<dbReference type="InterPro" id="IPR005809">
    <property type="entry name" value="Succ_CoA_ligase-like_bsu"/>
</dbReference>
<dbReference type="AlphaFoldDB" id="A0A1D9G7K1"/>
<dbReference type="PIRSF" id="PIRSF001554">
    <property type="entry name" value="SucCS_beta"/>
    <property type="match status" value="1"/>
</dbReference>
<keyword evidence="3" id="KW-0067">ATP-binding</keyword>
<accession>A0A1D9G7K1</accession>
<feature type="region of interest" description="Disordered" evidence="4">
    <location>
        <begin position="350"/>
        <end position="379"/>
    </location>
</feature>
<dbReference type="SUPFAM" id="SSF56059">
    <property type="entry name" value="Glutathione synthetase ATP-binding domain-like"/>
    <property type="match status" value="1"/>
</dbReference>
<name>A0A1D9G7K1_MOOP1</name>
<keyword evidence="2 3" id="KW-0547">Nucleotide-binding</keyword>
<evidence type="ECO:0000259" key="5">
    <source>
        <dbReference type="PROSITE" id="PS50975"/>
    </source>
</evidence>
<dbReference type="GO" id="GO:0046872">
    <property type="term" value="F:metal ion binding"/>
    <property type="evidence" value="ECO:0007669"/>
    <property type="project" value="InterPro"/>
</dbReference>
<dbReference type="EMBL" id="CP017708">
    <property type="protein sequence ID" value="AOY83380.1"/>
    <property type="molecule type" value="Genomic_DNA"/>
</dbReference>
<keyword evidence="1 6" id="KW-0436">Ligase</keyword>
<gene>
    <name evidence="6" type="ORF">BJP36_29150</name>
</gene>
<evidence type="ECO:0000256" key="2">
    <source>
        <dbReference type="ARBA" id="ARBA00022741"/>
    </source>
</evidence>
<protein>
    <submittedName>
        <fullName evidence="6">Succinate--CoA ligase subunit beta</fullName>
    </submittedName>
</protein>
<dbReference type="Gene3D" id="3.30.470.20">
    <property type="entry name" value="ATP-grasp fold, B domain"/>
    <property type="match status" value="1"/>
</dbReference>
<proteinExistence type="predicted"/>
<evidence type="ECO:0000256" key="3">
    <source>
        <dbReference type="PROSITE-ProRule" id="PRU00409"/>
    </source>
</evidence>
<evidence type="ECO:0000313" key="6">
    <source>
        <dbReference type="EMBL" id="AOY83380.1"/>
    </source>
</evidence>
<dbReference type="GO" id="GO:0006104">
    <property type="term" value="P:succinyl-CoA metabolic process"/>
    <property type="evidence" value="ECO:0007669"/>
    <property type="project" value="TreeGrafter"/>
</dbReference>
<dbReference type="SUPFAM" id="SSF52210">
    <property type="entry name" value="Succinyl-CoA synthetase domains"/>
    <property type="match status" value="1"/>
</dbReference>
<evidence type="ECO:0000313" key="7">
    <source>
        <dbReference type="Proteomes" id="UP000176944"/>
    </source>
</evidence>
<dbReference type="InterPro" id="IPR011761">
    <property type="entry name" value="ATP-grasp"/>
</dbReference>
<organism evidence="6 7">
    <name type="scientific">Moorena producens (strain JHB)</name>
    <dbReference type="NCBI Taxonomy" id="1454205"/>
    <lineage>
        <taxon>Bacteria</taxon>
        <taxon>Bacillati</taxon>
        <taxon>Cyanobacteriota</taxon>
        <taxon>Cyanophyceae</taxon>
        <taxon>Coleofasciculales</taxon>
        <taxon>Coleofasciculaceae</taxon>
        <taxon>Moorena</taxon>
    </lineage>
</organism>
<dbReference type="GO" id="GO:0005524">
    <property type="term" value="F:ATP binding"/>
    <property type="evidence" value="ECO:0007669"/>
    <property type="project" value="UniProtKB-UniRule"/>
</dbReference>
<evidence type="ECO:0000256" key="4">
    <source>
        <dbReference type="SAM" id="MobiDB-lite"/>
    </source>
</evidence>
<dbReference type="GO" id="GO:0005829">
    <property type="term" value="C:cytosol"/>
    <property type="evidence" value="ECO:0007669"/>
    <property type="project" value="TreeGrafter"/>
</dbReference>
<evidence type="ECO:0000256" key="1">
    <source>
        <dbReference type="ARBA" id="ARBA00022598"/>
    </source>
</evidence>
<dbReference type="Gene3D" id="3.40.50.261">
    <property type="entry name" value="Succinyl-CoA synthetase domains"/>
    <property type="match status" value="1"/>
</dbReference>
<dbReference type="GO" id="GO:0042709">
    <property type="term" value="C:succinate-CoA ligase complex"/>
    <property type="evidence" value="ECO:0007669"/>
    <property type="project" value="TreeGrafter"/>
</dbReference>
<dbReference type="Proteomes" id="UP000176944">
    <property type="component" value="Chromosome"/>
</dbReference>
<dbReference type="PANTHER" id="PTHR11815:SF10">
    <property type="entry name" value="SUCCINATE--COA LIGASE [GDP-FORMING] SUBUNIT BETA, MITOCHONDRIAL"/>
    <property type="match status" value="1"/>
</dbReference>
<dbReference type="Gene3D" id="3.30.1490.20">
    <property type="entry name" value="ATP-grasp fold, A domain"/>
    <property type="match status" value="1"/>
</dbReference>
<dbReference type="InterPro" id="IPR016102">
    <property type="entry name" value="Succinyl-CoA_synth-like"/>
</dbReference>